<accession>A0A8D8QZA6</accession>
<reference evidence="2" key="1">
    <citation type="submission" date="2021-05" db="EMBL/GenBank/DDBJ databases">
        <authorList>
            <person name="Alioto T."/>
            <person name="Alioto T."/>
            <person name="Gomez Garrido J."/>
        </authorList>
    </citation>
    <scope>NUCLEOTIDE SEQUENCE</scope>
</reference>
<name>A0A8D8QZA6_9HEMI</name>
<evidence type="ECO:0000313" key="2">
    <source>
        <dbReference type="EMBL" id="CAG6641076.1"/>
    </source>
</evidence>
<proteinExistence type="predicted"/>
<evidence type="ECO:0000256" key="1">
    <source>
        <dbReference type="SAM" id="MobiDB-lite"/>
    </source>
</evidence>
<protein>
    <submittedName>
        <fullName evidence="2">Uncharacterized protein</fullName>
    </submittedName>
</protein>
<organism evidence="2">
    <name type="scientific">Cacopsylla melanoneura</name>
    <dbReference type="NCBI Taxonomy" id="428564"/>
    <lineage>
        <taxon>Eukaryota</taxon>
        <taxon>Metazoa</taxon>
        <taxon>Ecdysozoa</taxon>
        <taxon>Arthropoda</taxon>
        <taxon>Hexapoda</taxon>
        <taxon>Insecta</taxon>
        <taxon>Pterygota</taxon>
        <taxon>Neoptera</taxon>
        <taxon>Paraneoptera</taxon>
        <taxon>Hemiptera</taxon>
        <taxon>Sternorrhyncha</taxon>
        <taxon>Psylloidea</taxon>
        <taxon>Psyllidae</taxon>
        <taxon>Psyllinae</taxon>
        <taxon>Cacopsylla</taxon>
    </lineage>
</organism>
<feature type="region of interest" description="Disordered" evidence="1">
    <location>
        <begin position="1"/>
        <end position="32"/>
    </location>
</feature>
<dbReference type="AlphaFoldDB" id="A0A8D8QZA6"/>
<sequence length="121" mass="13932">MRKAATSIRDVDLPADSPNPVDRPGNERRSRMGKQVEILEEVKKRKLTYLGHIMRGPKYKILHLIIQGKIVGKRSVGRRRISWLRNLRDWFSCSSQDLFKAAINKVRLTLMVANLRHGDGT</sequence>
<dbReference type="EMBL" id="HBUF01115402">
    <property type="protein sequence ID" value="CAG6641076.1"/>
    <property type="molecule type" value="Transcribed_RNA"/>
</dbReference>